<dbReference type="GO" id="GO:0003735">
    <property type="term" value="F:structural constituent of ribosome"/>
    <property type="evidence" value="ECO:0007669"/>
    <property type="project" value="TreeGrafter"/>
</dbReference>
<dbReference type="PROSITE" id="PS50126">
    <property type="entry name" value="S1"/>
    <property type="match status" value="5"/>
</dbReference>
<dbReference type="InterPro" id="IPR003029">
    <property type="entry name" value="S1_domain"/>
</dbReference>
<reference evidence="6 7" key="1">
    <citation type="journal article" date="2009" name="Proc. Natl. Acad. Sci. U.S.A.">
        <title>Convergent evolution of metabolic roles in bacterial co-symbionts of insects.</title>
        <authorList>
            <person name="McCutcheon J.P."/>
            <person name="McDonald B.R."/>
            <person name="Moran N.A."/>
        </authorList>
    </citation>
    <scope>NUCLEOTIDE SEQUENCE [LARGE SCALE GENOMIC DNA]</scope>
    <source>
        <strain evidence="6 7">SMDSEM</strain>
    </source>
</reference>
<proteinExistence type="inferred from homology"/>
<dbReference type="CDD" id="cd04465">
    <property type="entry name" value="S1_RPS1_repeat_ec2_hs2"/>
    <property type="match status" value="1"/>
</dbReference>
<feature type="domain" description="S1 motif" evidence="5">
    <location>
        <begin position="144"/>
        <end position="210"/>
    </location>
</feature>
<dbReference type="EMBL" id="CP001605">
    <property type="protein sequence ID" value="ACU52742.1"/>
    <property type="molecule type" value="Genomic_DNA"/>
</dbReference>
<dbReference type="GO" id="GO:0003729">
    <property type="term" value="F:mRNA binding"/>
    <property type="evidence" value="ECO:0007669"/>
    <property type="project" value="TreeGrafter"/>
</dbReference>
<dbReference type="HOGENOM" id="CLU_015805_2_0_10"/>
<dbReference type="Pfam" id="PF00575">
    <property type="entry name" value="S1"/>
    <property type="match status" value="4"/>
</dbReference>
<keyword evidence="3" id="KW-0687">Ribonucleoprotein</keyword>
<dbReference type="Gene3D" id="2.40.50.140">
    <property type="entry name" value="Nucleic acid-binding proteins"/>
    <property type="match status" value="5"/>
</dbReference>
<dbReference type="InterPro" id="IPR012340">
    <property type="entry name" value="NA-bd_OB-fold"/>
</dbReference>
<accession>C7LJY0</accession>
<dbReference type="PANTHER" id="PTHR10724">
    <property type="entry name" value="30S RIBOSOMAL PROTEIN S1"/>
    <property type="match status" value="1"/>
</dbReference>
<dbReference type="STRING" id="595499.SMDSEM_009"/>
<evidence type="ECO:0000313" key="7">
    <source>
        <dbReference type="Proteomes" id="UP000008074"/>
    </source>
</evidence>
<dbReference type="InterPro" id="IPR050437">
    <property type="entry name" value="Ribos_protein_bS1-like"/>
</dbReference>
<organism evidence="6 7">
    <name type="scientific">Karelsulcia muelleri (strain SMDSEM)</name>
    <name type="common">Sulcia muelleri</name>
    <dbReference type="NCBI Taxonomy" id="595499"/>
    <lineage>
        <taxon>Bacteria</taxon>
        <taxon>Pseudomonadati</taxon>
        <taxon>Bacteroidota</taxon>
        <taxon>Flavobacteriia</taxon>
        <taxon>Flavobacteriales</taxon>
        <taxon>Candidatus Karelsulcia</taxon>
    </lineage>
</organism>
<dbReference type="PRINTS" id="PR00681">
    <property type="entry name" value="RIBOSOMALS1"/>
</dbReference>
<dbReference type="GO" id="GO:0022627">
    <property type="term" value="C:cytosolic small ribosomal subunit"/>
    <property type="evidence" value="ECO:0007669"/>
    <property type="project" value="TreeGrafter"/>
</dbReference>
<protein>
    <submittedName>
        <fullName evidence="6">Putative ribosomal protein S1</fullName>
    </submittedName>
</protein>
<dbReference type="KEGG" id="sms:SMDSEM_009"/>
<evidence type="ECO:0000256" key="3">
    <source>
        <dbReference type="ARBA" id="ARBA00023274"/>
    </source>
</evidence>
<dbReference type="PANTHER" id="PTHR10724:SF7">
    <property type="entry name" value="SMALL RIBOSOMAL SUBUNIT PROTEIN BS1C"/>
    <property type="match status" value="1"/>
</dbReference>
<dbReference type="SUPFAM" id="SSF50249">
    <property type="entry name" value="Nucleic acid-binding proteins"/>
    <property type="match status" value="6"/>
</dbReference>
<dbReference type="GO" id="GO:0006412">
    <property type="term" value="P:translation"/>
    <property type="evidence" value="ECO:0007669"/>
    <property type="project" value="TreeGrafter"/>
</dbReference>
<keyword evidence="2 6" id="KW-0689">Ribosomal protein</keyword>
<feature type="domain" description="S1 motif" evidence="5">
    <location>
        <begin position="63"/>
        <end position="126"/>
    </location>
</feature>
<feature type="domain" description="S1 motif" evidence="5">
    <location>
        <begin position="315"/>
        <end position="385"/>
    </location>
</feature>
<comment type="similarity">
    <text evidence="1">Belongs to the bacterial ribosomal protein bS1 family.</text>
</comment>
<gene>
    <name evidence="6" type="primary">rpsA</name>
    <name evidence="6" type="ordered locus">SMDSEM_009</name>
</gene>
<evidence type="ECO:0000256" key="1">
    <source>
        <dbReference type="ARBA" id="ARBA00006767"/>
    </source>
</evidence>
<feature type="region of interest" description="Disordered" evidence="4">
    <location>
        <begin position="619"/>
        <end position="641"/>
    </location>
</feature>
<feature type="domain" description="S1 motif" evidence="5">
    <location>
        <begin position="229"/>
        <end position="298"/>
    </location>
</feature>
<evidence type="ECO:0000256" key="4">
    <source>
        <dbReference type="SAM" id="MobiDB-lite"/>
    </source>
</evidence>
<dbReference type="CDD" id="cd05688">
    <property type="entry name" value="S1_RPS1_repeat_ec3"/>
    <property type="match status" value="1"/>
</dbReference>
<evidence type="ECO:0000313" key="6">
    <source>
        <dbReference type="EMBL" id="ACU52742.1"/>
    </source>
</evidence>
<dbReference type="Proteomes" id="UP000008074">
    <property type="component" value="Chromosome"/>
</dbReference>
<name>C7LJY0_KARMS</name>
<evidence type="ECO:0000256" key="2">
    <source>
        <dbReference type="ARBA" id="ARBA00022980"/>
    </source>
</evidence>
<dbReference type="SMART" id="SM00316">
    <property type="entry name" value="S1"/>
    <property type="match status" value="6"/>
</dbReference>
<evidence type="ECO:0000259" key="5">
    <source>
        <dbReference type="PROSITE" id="PS50126"/>
    </source>
</evidence>
<dbReference type="AlphaFoldDB" id="C7LJY0"/>
<sequence>MSNKNKKKKIYSSLEDIMNLNKNVKLSDFDWSSYEVSFSKKEIKKRKKLEKLYTENLQRIEEFYIYKGKIIQLIDRNVIIDIGFKAEGLIPFNEFRENKKFPKINDIIEVIVEKLDYKGKLIISYNKAKKLKSWERIQNSWKKNEIIIFFVTARTKGGLIVVLFGIECFLPGSQIEKKPVKDFDYYVGQTMEGKIVKINNKTKNVVVSHKILLEKDLEKKKLISQLEKGQILIGIVKNLTHYGSFIDVGGGIDGLCHITDISWERIDHPSEKLEVGQIINFVILSIDQIKNRVQLGLKQLQTNPWIHFEKKLKKGKVLIGTVSVVTDYGAFVELFPGVEGLVHVSEMSWHQQLKSAKNFVKIGEKVKILILNLEHSAQKMSLSMKRLSPDPWENIENKYPLGTRNIGTVKSFTNCGVRLELEPGIEGLLYNSDISWTEKIKSGLDIYKKGDLVQLIVLGLDVMTRKLNFGCKQLTKNPWENLEQIFPIGSIQIGKIIKFFSKGVIVKFNETTICAFAPLGFIIKKSGILLKPYEEAEFKILELEKNYQRFFVSHSSIYVPKIKKEKSSPSKFEVEDSKFEVEDSKFEVELEEEEEDENLFFFKKNRKIKKKNKKLKLKLSKRAKRAKKNKKNKKNKKKKKNKIIKFIL</sequence>
<feature type="domain" description="S1 motif" evidence="5">
    <location>
        <begin position="402"/>
        <end position="472"/>
    </location>
</feature>
<dbReference type="InterPro" id="IPR035104">
    <property type="entry name" value="Ribosomal_protein_S1-like"/>
</dbReference>